<dbReference type="AlphaFoldDB" id="A0A0D7X7Q4"/>
<sequence length="406" mass="46165">MKILLATYWPIPHLGGVWPFMLQIKRRLELQGHTVDLMGNGPDIPKYHIVFENRELLKDQLLPMLNTKLNEAAVPVLHQDSWVQTVEKDRYCMELAAAYFGVEQYDVIHTQDVIATRALSRVKRKDSALVANIHGSLAREVMMALERDQEPGYRESLMWKYYWALEHYGALSADITITSTEWMKQTLVREFEVPEQQIATFQYGLDTEHFWEVQAKGTDMTRPAGKKVIICPSRLVYIKGLHYLMSALGLLKDRRTDWVCWIVGEGDKREELQTQADELGLREEVIFLGHREDVPALLQLADIFVHPSIQDNQPFSVMEAQVSGLPAVVSDAGGLPEMVEHEHTGLVSPVGDVEALAAHLQHLLAQDDVRIAMGNRAKTWGTAHWSLDVMIARLINIYGQALNQVR</sequence>
<dbReference type="Pfam" id="PF00534">
    <property type="entry name" value="Glycos_transf_1"/>
    <property type="match status" value="1"/>
</dbReference>
<dbReference type="PANTHER" id="PTHR45947">
    <property type="entry name" value="SULFOQUINOVOSYL TRANSFERASE SQD2"/>
    <property type="match status" value="1"/>
</dbReference>
<evidence type="ECO:0000259" key="2">
    <source>
        <dbReference type="Pfam" id="PF13439"/>
    </source>
</evidence>
<evidence type="ECO:0000313" key="4">
    <source>
        <dbReference type="Proteomes" id="UP000032534"/>
    </source>
</evidence>
<dbReference type="CDD" id="cd03801">
    <property type="entry name" value="GT4_PimA-like"/>
    <property type="match status" value="1"/>
</dbReference>
<dbReference type="OrthoDB" id="9815550at2"/>
<gene>
    <name evidence="3" type="ORF">QD47_08680</name>
</gene>
<feature type="domain" description="Glycosyl transferase family 1" evidence="1">
    <location>
        <begin position="223"/>
        <end position="380"/>
    </location>
</feature>
<comment type="caution">
    <text evidence="3">The sequence shown here is derived from an EMBL/GenBank/DDBJ whole genome shotgun (WGS) entry which is preliminary data.</text>
</comment>
<dbReference type="InterPro" id="IPR028098">
    <property type="entry name" value="Glyco_trans_4-like_N"/>
</dbReference>
<name>A0A0D7X7Q4_9BACL</name>
<keyword evidence="4" id="KW-1185">Reference proteome</keyword>
<evidence type="ECO:0000259" key="1">
    <source>
        <dbReference type="Pfam" id="PF00534"/>
    </source>
</evidence>
<dbReference type="EMBL" id="JTHP01000012">
    <property type="protein sequence ID" value="KJD46042.1"/>
    <property type="molecule type" value="Genomic_DNA"/>
</dbReference>
<keyword evidence="3" id="KW-0808">Transferase</keyword>
<dbReference type="Proteomes" id="UP000032534">
    <property type="component" value="Unassembled WGS sequence"/>
</dbReference>
<dbReference type="Pfam" id="PF13439">
    <property type="entry name" value="Glyco_transf_4"/>
    <property type="match status" value="1"/>
</dbReference>
<dbReference type="RefSeq" id="WP_044645756.1">
    <property type="nucleotide sequence ID" value="NZ_JTHP01000012.1"/>
</dbReference>
<reference evidence="3 4" key="1">
    <citation type="submission" date="2014-11" db="EMBL/GenBank/DDBJ databases">
        <title>Draft Genome Sequences of Paenibacillus polymyxa NRRL B-30509 and Paenibacillus terrae NRRL B-30644, Strains from a Poultry Environment that Produce Tridecaptin A and Paenicidins.</title>
        <authorList>
            <person name="van Belkum M.J."/>
            <person name="Lohans C.T."/>
            <person name="Vederas J.C."/>
        </authorList>
    </citation>
    <scope>NUCLEOTIDE SEQUENCE [LARGE SCALE GENOMIC DNA]</scope>
    <source>
        <strain evidence="3 4">NRRL B-30644</strain>
    </source>
</reference>
<protein>
    <submittedName>
        <fullName evidence="3">Glycosyl transferase</fullName>
    </submittedName>
</protein>
<accession>A0A0D7X7Q4</accession>
<evidence type="ECO:0000313" key="3">
    <source>
        <dbReference type="EMBL" id="KJD46042.1"/>
    </source>
</evidence>
<proteinExistence type="predicted"/>
<dbReference type="PANTHER" id="PTHR45947:SF3">
    <property type="entry name" value="SULFOQUINOVOSYL TRANSFERASE SQD2"/>
    <property type="match status" value="1"/>
</dbReference>
<organism evidence="3 4">
    <name type="scientific">Paenibacillus terrae</name>
    <dbReference type="NCBI Taxonomy" id="159743"/>
    <lineage>
        <taxon>Bacteria</taxon>
        <taxon>Bacillati</taxon>
        <taxon>Bacillota</taxon>
        <taxon>Bacilli</taxon>
        <taxon>Bacillales</taxon>
        <taxon>Paenibacillaceae</taxon>
        <taxon>Paenibacillus</taxon>
    </lineage>
</organism>
<dbReference type="GO" id="GO:0016757">
    <property type="term" value="F:glycosyltransferase activity"/>
    <property type="evidence" value="ECO:0007669"/>
    <property type="project" value="InterPro"/>
</dbReference>
<dbReference type="InterPro" id="IPR050194">
    <property type="entry name" value="Glycosyltransferase_grp1"/>
</dbReference>
<dbReference type="PATRIC" id="fig|159743.3.peg.1902"/>
<dbReference type="InterPro" id="IPR001296">
    <property type="entry name" value="Glyco_trans_1"/>
</dbReference>
<feature type="domain" description="Glycosyltransferase subfamily 4-like N-terminal" evidence="2">
    <location>
        <begin position="15"/>
        <end position="208"/>
    </location>
</feature>
<dbReference type="SUPFAM" id="SSF53756">
    <property type="entry name" value="UDP-Glycosyltransferase/glycogen phosphorylase"/>
    <property type="match status" value="1"/>
</dbReference>
<dbReference type="Gene3D" id="3.40.50.2000">
    <property type="entry name" value="Glycogen Phosphorylase B"/>
    <property type="match status" value="2"/>
</dbReference>